<comment type="caution">
    <text evidence="3">The sequence shown here is derived from an EMBL/GenBank/DDBJ whole genome shotgun (WGS) entry which is preliminary data.</text>
</comment>
<feature type="compositionally biased region" description="Basic and acidic residues" evidence="2">
    <location>
        <begin position="293"/>
        <end position="307"/>
    </location>
</feature>
<dbReference type="EMBL" id="VXIV02000545">
    <property type="protein sequence ID" value="KAF6037584.1"/>
    <property type="molecule type" value="Genomic_DNA"/>
</dbReference>
<dbReference type="OrthoDB" id="102442at2759"/>
<dbReference type="GO" id="GO:0005737">
    <property type="term" value="C:cytoplasm"/>
    <property type="evidence" value="ECO:0007669"/>
    <property type="project" value="TreeGrafter"/>
</dbReference>
<dbReference type="PANTHER" id="PTHR47012">
    <property type="entry name" value="LAMIN TAIL DOMAIN-CONTAINING PROTEIN 1"/>
    <property type="match status" value="1"/>
</dbReference>
<dbReference type="Gene3D" id="2.60.40.1260">
    <property type="entry name" value="Lamin Tail domain"/>
    <property type="match status" value="1"/>
</dbReference>
<sequence>MERQQTEEARCTSASQLKKALDENFDMKRRLKDISHHNTEYESKIRLLENQLELNTQTANQQVTLLKENLATASDTVTQLENELATSSVPTEFKALALRDLTSATRDCERQLTECKFNTNLAANNKVCCASSSLHSCIGKFAPVFSDEASQSSELCSPLPTIDYAQFNPSEKHEPPTGYEVLIPEEHTNLSCRAQSAPGLCSAELHQPPNQFVRLEKERWGTGPECTTVLCNSKGKAVAWINAPHKHSSGHEDPSPSSSVINATVLPGSTSHTHSNKGAVSESENSHPFYLKSNERNCAKVEPDAAKAIRPKSSLMSKRFTERRQLHSASGHRMGSAPMRKYTPTLS</sequence>
<protein>
    <submittedName>
        <fullName evidence="3">Uncharacterized protein</fullName>
    </submittedName>
</protein>
<dbReference type="Proteomes" id="UP000593567">
    <property type="component" value="Unassembled WGS sequence"/>
</dbReference>
<organism evidence="3 4">
    <name type="scientific">Bugula neritina</name>
    <name type="common">Brown bryozoan</name>
    <name type="synonym">Sertularia neritina</name>
    <dbReference type="NCBI Taxonomy" id="10212"/>
    <lineage>
        <taxon>Eukaryota</taxon>
        <taxon>Metazoa</taxon>
        <taxon>Spiralia</taxon>
        <taxon>Lophotrochozoa</taxon>
        <taxon>Bryozoa</taxon>
        <taxon>Gymnolaemata</taxon>
        <taxon>Cheilostomatida</taxon>
        <taxon>Flustrina</taxon>
        <taxon>Buguloidea</taxon>
        <taxon>Bugulidae</taxon>
        <taxon>Bugula</taxon>
    </lineage>
</organism>
<evidence type="ECO:0000256" key="2">
    <source>
        <dbReference type="SAM" id="MobiDB-lite"/>
    </source>
</evidence>
<keyword evidence="4" id="KW-1185">Reference proteome</keyword>
<dbReference type="InterPro" id="IPR042840">
    <property type="entry name" value="LMNTD1"/>
</dbReference>
<dbReference type="SUPFAM" id="SSF74853">
    <property type="entry name" value="Lamin A/C globular tail domain"/>
    <property type="match status" value="1"/>
</dbReference>
<dbReference type="PANTHER" id="PTHR47012:SF3">
    <property type="entry name" value="LAMIN TAIL DOMAIN CONTAINING 1"/>
    <property type="match status" value="1"/>
</dbReference>
<name>A0A7J7KI64_BUGNE</name>
<feature type="compositionally biased region" description="Polar residues" evidence="2">
    <location>
        <begin position="267"/>
        <end position="278"/>
    </location>
</feature>
<dbReference type="AlphaFoldDB" id="A0A7J7KI64"/>
<feature type="coiled-coil region" evidence="1">
    <location>
        <begin position="31"/>
        <end position="83"/>
    </location>
</feature>
<proteinExistence type="predicted"/>
<accession>A0A7J7KI64</accession>
<evidence type="ECO:0000313" key="3">
    <source>
        <dbReference type="EMBL" id="KAF6037584.1"/>
    </source>
</evidence>
<feature type="region of interest" description="Disordered" evidence="2">
    <location>
        <begin position="245"/>
        <end position="347"/>
    </location>
</feature>
<evidence type="ECO:0000256" key="1">
    <source>
        <dbReference type="SAM" id="Coils"/>
    </source>
</evidence>
<keyword evidence="1" id="KW-0175">Coiled coil</keyword>
<dbReference type="GO" id="GO:0005635">
    <property type="term" value="C:nuclear envelope"/>
    <property type="evidence" value="ECO:0007669"/>
    <property type="project" value="TreeGrafter"/>
</dbReference>
<reference evidence="3" key="1">
    <citation type="submission" date="2020-06" db="EMBL/GenBank/DDBJ databases">
        <title>Draft genome of Bugula neritina, a colonial animal packing powerful symbionts and potential medicines.</title>
        <authorList>
            <person name="Rayko M."/>
        </authorList>
    </citation>
    <scope>NUCLEOTIDE SEQUENCE [LARGE SCALE GENOMIC DNA]</scope>
    <source>
        <strain evidence="3">Kwan_BN1</strain>
    </source>
</reference>
<gene>
    <name evidence="3" type="ORF">EB796_004109</name>
</gene>
<dbReference type="InterPro" id="IPR036415">
    <property type="entry name" value="Lamin_tail_dom_sf"/>
</dbReference>
<evidence type="ECO:0000313" key="4">
    <source>
        <dbReference type="Proteomes" id="UP000593567"/>
    </source>
</evidence>